<evidence type="ECO:0008006" key="4">
    <source>
        <dbReference type="Google" id="ProtNLM"/>
    </source>
</evidence>
<comment type="caution">
    <text evidence="2">The sequence shown here is derived from an EMBL/GenBank/DDBJ whole genome shotgun (WGS) entry which is preliminary data.</text>
</comment>
<accession>A0A9X4R044</accession>
<dbReference type="EMBL" id="JAMBQA010000012">
    <property type="protein sequence ID" value="MDG0847288.1"/>
    <property type="molecule type" value="Genomic_DNA"/>
</dbReference>
<keyword evidence="1" id="KW-1133">Transmembrane helix</keyword>
<evidence type="ECO:0000256" key="1">
    <source>
        <dbReference type="SAM" id="Phobius"/>
    </source>
</evidence>
<dbReference type="InterPro" id="IPR009708">
    <property type="entry name" value="Phage_A118_holin/antiholin"/>
</dbReference>
<keyword evidence="3" id="KW-1185">Reference proteome</keyword>
<sequence length="103" mass="10870">MEQIIAFAGVISVITVALVQVLKKLNITPKNWLPVAGMIIGVIIGGVSLFIPEIITELSLGGRLLAGLISGLMATGLWETFKNREGKNVNKLGAGSESKALKK</sequence>
<dbReference type="RefSeq" id="WP_056935543.1">
    <property type="nucleotide sequence ID" value="NZ_CP013114.1"/>
</dbReference>
<feature type="transmembrane region" description="Helical" evidence="1">
    <location>
        <begin position="63"/>
        <end position="81"/>
    </location>
</feature>
<evidence type="ECO:0000313" key="2">
    <source>
        <dbReference type="EMBL" id="MDG0847288.1"/>
    </source>
</evidence>
<organism evidence="2 3">
    <name type="scientific">Staphylococcus equorum</name>
    <dbReference type="NCBI Taxonomy" id="246432"/>
    <lineage>
        <taxon>Bacteria</taxon>
        <taxon>Bacillati</taxon>
        <taxon>Bacillota</taxon>
        <taxon>Bacilli</taxon>
        <taxon>Bacillales</taxon>
        <taxon>Staphylococcaceae</taxon>
        <taxon>Staphylococcus</taxon>
    </lineage>
</organism>
<protein>
    <recommendedName>
        <fullName evidence="4">Holin</fullName>
    </recommendedName>
</protein>
<dbReference type="KEGG" id="seqo:SE1039_10160"/>
<gene>
    <name evidence="2" type="ORF">M4L89_13740</name>
</gene>
<feature type="transmembrane region" description="Helical" evidence="1">
    <location>
        <begin position="32"/>
        <end position="51"/>
    </location>
</feature>
<reference evidence="2" key="1">
    <citation type="submission" date="2022-05" db="EMBL/GenBank/DDBJ databases">
        <title>Comparative genomics of Staphylococcus equorum isolates.</title>
        <authorList>
            <person name="Luelf R.H."/>
        </authorList>
    </citation>
    <scope>NUCLEOTIDE SEQUENCE</scope>
    <source>
        <strain evidence="2">TMW 2.2497</strain>
    </source>
</reference>
<proteinExistence type="predicted"/>
<dbReference type="Pfam" id="PF06946">
    <property type="entry name" value="Phage_holin_5_1"/>
    <property type="match status" value="1"/>
</dbReference>
<dbReference type="Proteomes" id="UP001152422">
    <property type="component" value="Unassembled WGS sequence"/>
</dbReference>
<dbReference type="AlphaFoldDB" id="A0A9X4R044"/>
<feature type="transmembrane region" description="Helical" evidence="1">
    <location>
        <begin position="6"/>
        <end position="25"/>
    </location>
</feature>
<keyword evidence="1" id="KW-0812">Transmembrane</keyword>
<evidence type="ECO:0000313" key="3">
    <source>
        <dbReference type="Proteomes" id="UP001152422"/>
    </source>
</evidence>
<keyword evidence="1" id="KW-0472">Membrane</keyword>
<name>A0A9X4R044_9STAP</name>